<gene>
    <name evidence="1" type="ORF">DW975_08705</name>
</gene>
<proteinExistence type="predicted"/>
<sequence>MLASNNGDPRQCAANLLKLTRGENPYDRIKGIDAAITDAPSASARYDAIAEAEWVLDTYEPRVEVEGIDFEAPDAQGGDFSTITQIKLREEEDNE</sequence>
<accession>A0A413PG35</accession>
<dbReference type="SUPFAM" id="SSF160719">
    <property type="entry name" value="gpW/gp25-like"/>
    <property type="match status" value="1"/>
</dbReference>
<evidence type="ECO:0000313" key="2">
    <source>
        <dbReference type="Proteomes" id="UP000283431"/>
    </source>
</evidence>
<dbReference type="AlphaFoldDB" id="A0A413PG35"/>
<comment type="caution">
    <text evidence="1">The sequence shown here is derived from an EMBL/GenBank/DDBJ whole genome shotgun (WGS) entry which is preliminary data.</text>
</comment>
<name>A0A413PG35_9FIRM</name>
<reference evidence="1 2" key="1">
    <citation type="submission" date="2018-08" db="EMBL/GenBank/DDBJ databases">
        <title>A genome reference for cultivated species of the human gut microbiota.</title>
        <authorList>
            <person name="Zou Y."/>
            <person name="Xue W."/>
            <person name="Luo G."/>
        </authorList>
    </citation>
    <scope>NUCLEOTIDE SEQUENCE [LARGE SCALE GENOMIC DNA]</scope>
    <source>
        <strain evidence="1 2">AM48-7</strain>
    </source>
</reference>
<dbReference type="RefSeq" id="WP_006855481.1">
    <property type="nucleotide sequence ID" value="NZ_JANGBN010000004.1"/>
</dbReference>
<protein>
    <submittedName>
        <fullName evidence="1">Early E1A protein</fullName>
    </submittedName>
</protein>
<evidence type="ECO:0000313" key="1">
    <source>
        <dbReference type="EMBL" id="RGZ75009.1"/>
    </source>
</evidence>
<dbReference type="EMBL" id="QSEN01000013">
    <property type="protein sequence ID" value="RGZ75009.1"/>
    <property type="molecule type" value="Genomic_DNA"/>
</dbReference>
<dbReference type="Proteomes" id="UP000283431">
    <property type="component" value="Unassembled WGS sequence"/>
</dbReference>
<dbReference type="GeneID" id="61432260"/>
<organism evidence="1 2">
    <name type="scientific">Agathobacter rectalis</name>
    <dbReference type="NCBI Taxonomy" id="39491"/>
    <lineage>
        <taxon>Bacteria</taxon>
        <taxon>Bacillati</taxon>
        <taxon>Bacillota</taxon>
        <taxon>Clostridia</taxon>
        <taxon>Lachnospirales</taxon>
        <taxon>Lachnospiraceae</taxon>
        <taxon>Agathobacter</taxon>
    </lineage>
</organism>